<evidence type="ECO:0000256" key="1">
    <source>
        <dbReference type="SAM" id="Phobius"/>
    </source>
</evidence>
<dbReference type="EMBL" id="JAZGQO010000002">
    <property type="protein sequence ID" value="KAK6192705.1"/>
    <property type="molecule type" value="Genomic_DNA"/>
</dbReference>
<protein>
    <submittedName>
        <fullName evidence="2">Uncharacterized protein</fullName>
    </submittedName>
</protein>
<keyword evidence="1" id="KW-1133">Transmembrane helix</keyword>
<accession>A0AAN8KFS5</accession>
<name>A0AAN8KFS5_PATCE</name>
<proteinExistence type="predicted"/>
<organism evidence="2 3">
    <name type="scientific">Patella caerulea</name>
    <name type="common">Rayed Mediterranean limpet</name>
    <dbReference type="NCBI Taxonomy" id="87958"/>
    <lineage>
        <taxon>Eukaryota</taxon>
        <taxon>Metazoa</taxon>
        <taxon>Spiralia</taxon>
        <taxon>Lophotrochozoa</taxon>
        <taxon>Mollusca</taxon>
        <taxon>Gastropoda</taxon>
        <taxon>Patellogastropoda</taxon>
        <taxon>Patelloidea</taxon>
        <taxon>Patellidae</taxon>
        <taxon>Patella</taxon>
    </lineage>
</organism>
<evidence type="ECO:0000313" key="3">
    <source>
        <dbReference type="Proteomes" id="UP001347796"/>
    </source>
</evidence>
<evidence type="ECO:0000313" key="2">
    <source>
        <dbReference type="EMBL" id="KAK6192705.1"/>
    </source>
</evidence>
<keyword evidence="1" id="KW-0472">Membrane</keyword>
<reference evidence="2 3" key="1">
    <citation type="submission" date="2024-01" db="EMBL/GenBank/DDBJ databases">
        <title>The genome of the rayed Mediterranean limpet Patella caerulea (Linnaeus, 1758).</title>
        <authorList>
            <person name="Anh-Thu Weber A."/>
            <person name="Halstead-Nussloch G."/>
        </authorList>
    </citation>
    <scope>NUCLEOTIDE SEQUENCE [LARGE SCALE GENOMIC DNA]</scope>
    <source>
        <strain evidence="2">AATW-2023a</strain>
        <tissue evidence="2">Whole specimen</tissue>
    </source>
</reference>
<sequence length="157" mass="18036">MGPPSISISSRIQSPLGLLRPGMWLPGVRNFHCHKESWLCDASEKDRVTAVLESLKRVKQEDDTNSFYDIHKVTDNFVRIFVFTFVEWLDIIEIEMKPNITHVTAFSSGFLPLCIPFACVINLALFWIPFSDMGQNKRRVDALKERISLQIQVINVN</sequence>
<comment type="caution">
    <text evidence="2">The sequence shown here is derived from an EMBL/GenBank/DDBJ whole genome shotgun (WGS) entry which is preliminary data.</text>
</comment>
<keyword evidence="3" id="KW-1185">Reference proteome</keyword>
<feature type="transmembrane region" description="Helical" evidence="1">
    <location>
        <begin position="109"/>
        <end position="130"/>
    </location>
</feature>
<dbReference type="AlphaFoldDB" id="A0AAN8KFS5"/>
<dbReference type="Proteomes" id="UP001347796">
    <property type="component" value="Unassembled WGS sequence"/>
</dbReference>
<gene>
    <name evidence="2" type="ORF">SNE40_004131</name>
</gene>
<keyword evidence="1" id="KW-0812">Transmembrane</keyword>